<protein>
    <recommendedName>
        <fullName evidence="2">Ribose 5-phosphate isomerase A</fullName>
        <ecNumber evidence="2">5.3.1.6</ecNumber>
    </recommendedName>
</protein>
<evidence type="ECO:0000313" key="4">
    <source>
        <dbReference type="Proteomes" id="UP000487649"/>
    </source>
</evidence>
<evidence type="ECO:0000256" key="1">
    <source>
        <dbReference type="ARBA" id="ARBA00023235"/>
    </source>
</evidence>
<dbReference type="NCBIfam" id="TIGR00021">
    <property type="entry name" value="rpiA"/>
    <property type="match status" value="1"/>
</dbReference>
<dbReference type="Gene3D" id="3.40.50.1360">
    <property type="match status" value="1"/>
</dbReference>
<sequence length="219" mass="24094">MDIKQKCAKEALKLIPKSGVIGLGGGSTISYLIDEIKENKLNVQIVTPSVKTKMLCLEKELTVLDPMAIHQIDIAFDGCDEVDANFNALKSGGGIHTREKLIASMSKDYVLLIDETKFSEVLTFKHPVVLEVLESAISYVQYEVLKLGGVPVMRHSSAKDGFTITENGHYLMDVTFSQVSDIKELNVKLNEICGVIGTSLFTKEVTKVLIVDQLMAKEC</sequence>
<dbReference type="GO" id="GO:0006014">
    <property type="term" value="P:D-ribose metabolic process"/>
    <property type="evidence" value="ECO:0007669"/>
    <property type="project" value="TreeGrafter"/>
</dbReference>
<dbReference type="SUPFAM" id="SSF75445">
    <property type="entry name" value="D-ribose-5-phosphate isomerase (RpiA), lid domain"/>
    <property type="match status" value="1"/>
</dbReference>
<dbReference type="Pfam" id="PF06026">
    <property type="entry name" value="Rib_5-P_isom_A"/>
    <property type="match status" value="1"/>
</dbReference>
<dbReference type="Proteomes" id="UP000487649">
    <property type="component" value="Unassembled WGS sequence"/>
</dbReference>
<dbReference type="EC" id="5.3.1.6" evidence="2"/>
<gene>
    <name evidence="3" type="primary">rpiA</name>
    <name evidence="3" type="ORF">GMA92_02350</name>
</gene>
<name>A0A9X5AN47_9FIRM</name>
<keyword evidence="1 3" id="KW-0413">Isomerase</keyword>
<dbReference type="RefSeq" id="WP_006783942.1">
    <property type="nucleotide sequence ID" value="NZ_CABJBH010000002.1"/>
</dbReference>
<dbReference type="OrthoDB" id="5870696at2"/>
<dbReference type="PANTHER" id="PTHR11934:SF0">
    <property type="entry name" value="RIBOSE-5-PHOSPHATE ISOMERASE"/>
    <property type="match status" value="1"/>
</dbReference>
<dbReference type="Gene3D" id="3.30.70.260">
    <property type="match status" value="1"/>
</dbReference>
<dbReference type="GO" id="GO:0005829">
    <property type="term" value="C:cytosol"/>
    <property type="evidence" value="ECO:0007669"/>
    <property type="project" value="TreeGrafter"/>
</dbReference>
<reference evidence="3 4" key="1">
    <citation type="journal article" date="2019" name="Nat. Med.">
        <title>A library of human gut bacterial isolates paired with longitudinal multiomics data enables mechanistic microbiome research.</title>
        <authorList>
            <person name="Poyet M."/>
            <person name="Groussin M."/>
            <person name="Gibbons S.M."/>
            <person name="Avila-Pacheco J."/>
            <person name="Jiang X."/>
            <person name="Kearney S.M."/>
            <person name="Perrotta A.R."/>
            <person name="Berdy B."/>
            <person name="Zhao S."/>
            <person name="Lieberman T.D."/>
            <person name="Swanson P.K."/>
            <person name="Smith M."/>
            <person name="Roesemann S."/>
            <person name="Alexander J.E."/>
            <person name="Rich S.A."/>
            <person name="Livny J."/>
            <person name="Vlamakis H."/>
            <person name="Clish C."/>
            <person name="Bullock K."/>
            <person name="Deik A."/>
            <person name="Scott J."/>
            <person name="Pierce K.A."/>
            <person name="Xavier R.J."/>
            <person name="Alm E.J."/>
        </authorList>
    </citation>
    <scope>NUCLEOTIDE SEQUENCE [LARGE SCALE GENOMIC DNA]</scope>
    <source>
        <strain evidence="3 4">BIOML-A198</strain>
    </source>
</reference>
<dbReference type="GO" id="GO:0004751">
    <property type="term" value="F:ribose-5-phosphate isomerase activity"/>
    <property type="evidence" value="ECO:0007669"/>
    <property type="project" value="UniProtKB-UniRule"/>
</dbReference>
<proteinExistence type="predicted"/>
<dbReference type="SUPFAM" id="SSF100950">
    <property type="entry name" value="NagB/RpiA/CoA transferase-like"/>
    <property type="match status" value="1"/>
</dbReference>
<evidence type="ECO:0000256" key="2">
    <source>
        <dbReference type="NCBIfam" id="TIGR00021"/>
    </source>
</evidence>
<dbReference type="InterPro" id="IPR037171">
    <property type="entry name" value="NagB/RpiA_transferase-like"/>
</dbReference>
<organism evidence="3 4">
    <name type="scientific">Turicibacter sanguinis</name>
    <dbReference type="NCBI Taxonomy" id="154288"/>
    <lineage>
        <taxon>Bacteria</taxon>
        <taxon>Bacillati</taxon>
        <taxon>Bacillota</taxon>
        <taxon>Erysipelotrichia</taxon>
        <taxon>Erysipelotrichales</taxon>
        <taxon>Turicibacteraceae</taxon>
        <taxon>Turicibacter</taxon>
    </lineage>
</organism>
<dbReference type="AlphaFoldDB" id="A0A9X5AN47"/>
<evidence type="ECO:0000313" key="3">
    <source>
        <dbReference type="EMBL" id="MTK20280.1"/>
    </source>
</evidence>
<dbReference type="EMBL" id="WMQE01000003">
    <property type="protein sequence ID" value="MTK20280.1"/>
    <property type="molecule type" value="Genomic_DNA"/>
</dbReference>
<dbReference type="CDD" id="cd01398">
    <property type="entry name" value="RPI_A"/>
    <property type="match status" value="1"/>
</dbReference>
<dbReference type="InterPro" id="IPR004788">
    <property type="entry name" value="Ribose5P_isomerase_type_A"/>
</dbReference>
<dbReference type="PANTHER" id="PTHR11934">
    <property type="entry name" value="RIBOSE-5-PHOSPHATE ISOMERASE"/>
    <property type="match status" value="1"/>
</dbReference>
<comment type="caution">
    <text evidence="3">The sequence shown here is derived from an EMBL/GenBank/DDBJ whole genome shotgun (WGS) entry which is preliminary data.</text>
</comment>
<dbReference type="GO" id="GO:0009052">
    <property type="term" value="P:pentose-phosphate shunt, non-oxidative branch"/>
    <property type="evidence" value="ECO:0007669"/>
    <property type="project" value="InterPro"/>
</dbReference>
<accession>A0A9X5AN47</accession>